<dbReference type="CDD" id="cd00038">
    <property type="entry name" value="CAP_ED"/>
    <property type="match status" value="1"/>
</dbReference>
<dbReference type="InterPro" id="IPR014710">
    <property type="entry name" value="RmlC-like_jellyroll"/>
</dbReference>
<sequence length="197" mass="23386">MFEQIKNYINKCEVFSEEEILFFQQSLSRHVVPKKTLLLRDGEVCHAEIFVLKGCLKSYFIDDNGFEVILTFAVENWWASDMKSFTERVPSNMFIETIEDSELLYLTYEKKETLLAKYPRFERVFRLMVQRHLVTYQERLFKNISAPAKTRYLDFIEKYPDLPQRVPQHLIASYIGISPEFLSKIRKELAATGRYIS</sequence>
<name>A0AAE3LKI3_9BACT</name>
<dbReference type="RefSeq" id="WP_263038417.1">
    <property type="nucleotide sequence ID" value="NZ_JAOTPL010000015.1"/>
</dbReference>
<protein>
    <submittedName>
        <fullName evidence="2">Crp/Fnr family transcriptional regulator</fullName>
    </submittedName>
</protein>
<dbReference type="Gene3D" id="2.60.120.10">
    <property type="entry name" value="Jelly Rolls"/>
    <property type="match status" value="1"/>
</dbReference>
<accession>A0AAE3LKI3</accession>
<organism evidence="2 3">
    <name type="scientific">Haoranjiania flava</name>
    <dbReference type="NCBI Taxonomy" id="1856322"/>
    <lineage>
        <taxon>Bacteria</taxon>
        <taxon>Pseudomonadati</taxon>
        <taxon>Bacteroidota</taxon>
        <taxon>Chitinophagia</taxon>
        <taxon>Chitinophagales</taxon>
        <taxon>Chitinophagaceae</taxon>
        <taxon>Haoranjiania</taxon>
    </lineage>
</organism>
<evidence type="ECO:0000313" key="3">
    <source>
        <dbReference type="Proteomes" id="UP001209317"/>
    </source>
</evidence>
<gene>
    <name evidence="2" type="ORF">OD355_10430</name>
</gene>
<reference evidence="2" key="1">
    <citation type="submission" date="2022-10" db="EMBL/GenBank/DDBJ databases">
        <authorList>
            <person name="Kim H.S."/>
            <person name="Kim J.-S."/>
            <person name="Suh M.K."/>
            <person name="Eom M.K."/>
            <person name="Lee J.-S."/>
        </authorList>
    </citation>
    <scope>NUCLEOTIDE SEQUENCE</scope>
    <source>
        <strain evidence="2">LIP-5</strain>
    </source>
</reference>
<dbReference type="EMBL" id="JAOTPL010000015">
    <property type="protein sequence ID" value="MCU7694932.1"/>
    <property type="molecule type" value="Genomic_DNA"/>
</dbReference>
<keyword evidence="3" id="KW-1185">Reference proteome</keyword>
<dbReference type="Pfam" id="PF00027">
    <property type="entry name" value="cNMP_binding"/>
    <property type="match status" value="1"/>
</dbReference>
<dbReference type="InterPro" id="IPR000595">
    <property type="entry name" value="cNMP-bd_dom"/>
</dbReference>
<evidence type="ECO:0000313" key="2">
    <source>
        <dbReference type="EMBL" id="MCU7694932.1"/>
    </source>
</evidence>
<feature type="domain" description="Cyclic nucleotide-binding" evidence="1">
    <location>
        <begin position="31"/>
        <end position="118"/>
    </location>
</feature>
<proteinExistence type="predicted"/>
<comment type="caution">
    <text evidence="2">The sequence shown here is derived from an EMBL/GenBank/DDBJ whole genome shotgun (WGS) entry which is preliminary data.</text>
</comment>
<dbReference type="AlphaFoldDB" id="A0AAE3LKI3"/>
<dbReference type="InterPro" id="IPR018490">
    <property type="entry name" value="cNMP-bd_dom_sf"/>
</dbReference>
<dbReference type="SUPFAM" id="SSF51206">
    <property type="entry name" value="cAMP-binding domain-like"/>
    <property type="match status" value="1"/>
</dbReference>
<dbReference type="Proteomes" id="UP001209317">
    <property type="component" value="Unassembled WGS sequence"/>
</dbReference>
<evidence type="ECO:0000259" key="1">
    <source>
        <dbReference type="Pfam" id="PF00027"/>
    </source>
</evidence>